<dbReference type="SUPFAM" id="SSF51120">
    <property type="entry name" value="beta-Roll"/>
    <property type="match status" value="1"/>
</dbReference>
<sequence>MNTDSEADNASTYTSIDSPHDHTPTAGLIRSVVDEEGLPGGIRGGVGDALTCQSFTAARLNYDVGNDGVSSFTWHTAGLPALTSGGVPINWQLSGNGRSLEGFDDNGDRVIWILHGPATGPYYKLFVEGPLDHRSSRFEDDIKFTVGYTVTDGDGDSADGAVQIIIDDDSGIAHDDSATTASGTPVRVDVLANDEHGADGPGGVIRASVQGGAGVGNVTINPDSTLTFVPHQGFAGDAVIDYTGTDGDGDITSASLTVDVMAGREDGELYVGDNGDNHGSTGPGDDVLIGDLGGKQGLIASGVDYNISILIDESGSMRQPSGTDGLTRLQLLQQNVNLLLTRLAGHDGNVDVQVVRFDDKAHSPRAVDGLNEHNVAGLIAYVNGAAAQGSTNYQAALAAARKYHVAKEDEGDRSLTMFLTDGLPTSYREGGHIVESDVAGAFTPVHKAYQQFLQLGRLSEVHTFGIGEEVAGEPDPAGLLRKDYLDIFDNTETQGTRTITLQDGTEWTSPAGESVIVNTQEVLNAALAQGGPDAPLELLGDDVLAGGVKADILFGDTVNSDHLRWRDGDTHESFAAGSHDGLGYEGLTEFLKWSVHHGNGAEASDAEIIAYIQDHYRELMDTDRVDGGNDTLLGQGGRDVLIGGGGDDVLIGGRGGDVMWGGFGADTFGYEAGDAGSVRRPAEDEIKDFTLGNTARNPEADRLDLSDLLDDARDHQVSDFLHASQEGGDTVIAVKSDGGIGAHGTGADQFIVLAGVRMGGASSDAFLDRLIDHGQLEVE</sequence>
<dbReference type="InterPro" id="IPR001343">
    <property type="entry name" value="Hemolysn_Ca-bd"/>
</dbReference>
<dbReference type="PROSITE" id="PS00330">
    <property type="entry name" value="HEMOLYSIN_CALCIUM"/>
    <property type="match status" value="2"/>
</dbReference>
<evidence type="ECO:0000256" key="1">
    <source>
        <dbReference type="ARBA" id="ARBA00022837"/>
    </source>
</evidence>
<comment type="caution">
    <text evidence="4">The sequence shown here is derived from an EMBL/GenBank/DDBJ whole genome shotgun (WGS) entry which is preliminary data.</text>
</comment>
<dbReference type="Gene3D" id="2.150.10.10">
    <property type="entry name" value="Serralysin-like metalloprotease, C-terminal"/>
    <property type="match status" value="1"/>
</dbReference>
<evidence type="ECO:0000256" key="2">
    <source>
        <dbReference type="SAM" id="MobiDB-lite"/>
    </source>
</evidence>
<dbReference type="InterPro" id="IPR036465">
    <property type="entry name" value="vWFA_dom_sf"/>
</dbReference>
<dbReference type="CDD" id="cd00198">
    <property type="entry name" value="vWFA"/>
    <property type="match status" value="1"/>
</dbReference>
<dbReference type="Pfam" id="PF00353">
    <property type="entry name" value="HemolysinCabind"/>
    <property type="match status" value="2"/>
</dbReference>
<keyword evidence="5" id="KW-1185">Reference proteome</keyword>
<dbReference type="EMBL" id="PXNS01000016">
    <property type="protein sequence ID" value="PTL89200.1"/>
    <property type="molecule type" value="Genomic_DNA"/>
</dbReference>
<dbReference type="NCBIfam" id="TIGR03661">
    <property type="entry name" value="T1SS_VCA0849"/>
    <property type="match status" value="1"/>
</dbReference>
<dbReference type="SUPFAM" id="SSF53300">
    <property type="entry name" value="vWA-like"/>
    <property type="match status" value="1"/>
</dbReference>
<dbReference type="InterPro" id="IPR018511">
    <property type="entry name" value="Hemolysin-typ_Ca-bd_CS"/>
</dbReference>
<name>A0ABX5IV50_9GAMM</name>
<reference evidence="4 5" key="1">
    <citation type="submission" date="2018-03" db="EMBL/GenBank/DDBJ databases">
        <authorList>
            <person name="Zhou J."/>
            <person name="Li X."/>
            <person name="Xue M."/>
            <person name="Yin J."/>
        </authorList>
    </citation>
    <scope>NUCLEOTIDE SEQUENCE [LARGE SCALE GENOMIC DNA]</scope>
    <source>
        <strain evidence="4 5">SYSU ZJ2214</strain>
    </source>
</reference>
<dbReference type="Pfam" id="PF17963">
    <property type="entry name" value="Big_9"/>
    <property type="match status" value="1"/>
</dbReference>
<dbReference type="InterPro" id="IPR011049">
    <property type="entry name" value="Serralysin-like_metalloprot_C"/>
</dbReference>
<proteinExistence type="predicted"/>
<dbReference type="PRINTS" id="PR00313">
    <property type="entry name" value="CABNDNGRPT"/>
</dbReference>
<gene>
    <name evidence="4" type="ORF">C6W88_19490</name>
</gene>
<evidence type="ECO:0000313" key="4">
    <source>
        <dbReference type="EMBL" id="PTL89200.1"/>
    </source>
</evidence>
<organism evidence="4 5">
    <name type="scientific">Halomonas litopenaei</name>
    <dbReference type="NCBI Taxonomy" id="2109328"/>
    <lineage>
        <taxon>Bacteria</taxon>
        <taxon>Pseudomonadati</taxon>
        <taxon>Pseudomonadota</taxon>
        <taxon>Gammaproteobacteria</taxon>
        <taxon>Oceanospirillales</taxon>
        <taxon>Halomonadaceae</taxon>
        <taxon>Halomonas</taxon>
    </lineage>
</organism>
<protein>
    <recommendedName>
        <fullName evidence="3">VWFA domain-containing protein</fullName>
    </recommendedName>
</protein>
<dbReference type="Pfam" id="PF13519">
    <property type="entry name" value="VWA_2"/>
    <property type="match status" value="1"/>
</dbReference>
<keyword evidence="1" id="KW-0106">Calcium</keyword>
<dbReference type="InterPro" id="IPR002035">
    <property type="entry name" value="VWF_A"/>
</dbReference>
<dbReference type="Gene3D" id="3.40.50.410">
    <property type="entry name" value="von Willebrand factor, type A domain"/>
    <property type="match status" value="1"/>
</dbReference>
<dbReference type="Proteomes" id="UP000241895">
    <property type="component" value="Unassembled WGS sequence"/>
</dbReference>
<evidence type="ECO:0000313" key="5">
    <source>
        <dbReference type="Proteomes" id="UP000241895"/>
    </source>
</evidence>
<accession>A0ABX5IV50</accession>
<dbReference type="InterPro" id="IPR019960">
    <property type="entry name" value="T1SS_VCA0849"/>
</dbReference>
<feature type="region of interest" description="Disordered" evidence="2">
    <location>
        <begin position="1"/>
        <end position="25"/>
    </location>
</feature>
<dbReference type="SMART" id="SM00327">
    <property type="entry name" value="VWA"/>
    <property type="match status" value="1"/>
</dbReference>
<feature type="compositionally biased region" description="Polar residues" evidence="2">
    <location>
        <begin position="1"/>
        <end position="17"/>
    </location>
</feature>
<feature type="domain" description="VWFA" evidence="3">
    <location>
        <begin position="306"/>
        <end position="515"/>
    </location>
</feature>
<dbReference type="PROSITE" id="PS50234">
    <property type="entry name" value="VWFA"/>
    <property type="match status" value="1"/>
</dbReference>
<dbReference type="RefSeq" id="WP_108133684.1">
    <property type="nucleotide sequence ID" value="NZ_PXNS01000016.1"/>
</dbReference>
<evidence type="ECO:0000259" key="3">
    <source>
        <dbReference type="PROSITE" id="PS50234"/>
    </source>
</evidence>